<dbReference type="GO" id="GO:0005112">
    <property type="term" value="F:Notch binding"/>
    <property type="evidence" value="ECO:0007669"/>
    <property type="project" value="TreeGrafter"/>
</dbReference>
<feature type="domain" description="EGF-like" evidence="7">
    <location>
        <begin position="1"/>
        <end position="17"/>
    </location>
</feature>
<comment type="caution">
    <text evidence="8">The sequence shown here is derived from an EMBL/GenBank/DDBJ whole genome shotgun (WGS) entry which is preliminary data.</text>
</comment>
<accession>A0A4Y2KKR6</accession>
<keyword evidence="9" id="KW-1185">Reference proteome</keyword>
<dbReference type="PROSITE" id="PS00022">
    <property type="entry name" value="EGF_1"/>
    <property type="match status" value="3"/>
</dbReference>
<keyword evidence="3" id="KW-0677">Repeat</keyword>
<dbReference type="PROSITE" id="PS00010">
    <property type="entry name" value="ASX_HYDROXYL"/>
    <property type="match status" value="1"/>
</dbReference>
<evidence type="ECO:0000256" key="1">
    <source>
        <dbReference type="ARBA" id="ARBA00022536"/>
    </source>
</evidence>
<dbReference type="SMART" id="SM00181">
    <property type="entry name" value="EGF"/>
    <property type="match status" value="2"/>
</dbReference>
<dbReference type="EMBL" id="BGPR01115094">
    <property type="protein sequence ID" value="GBN02945.1"/>
    <property type="molecule type" value="Genomic_DNA"/>
</dbReference>
<name>A0A4Y2KKR6_ARAVE</name>
<dbReference type="PROSITE" id="PS01186">
    <property type="entry name" value="EGF_2"/>
    <property type="match status" value="3"/>
</dbReference>
<dbReference type="FunFam" id="2.10.25.10:FF:000122">
    <property type="entry name" value="Protein crumbs homolog 2"/>
    <property type="match status" value="1"/>
</dbReference>
<dbReference type="PROSITE" id="PS01187">
    <property type="entry name" value="EGF_CA"/>
    <property type="match status" value="1"/>
</dbReference>
<proteinExistence type="predicted"/>
<dbReference type="GO" id="GO:0007219">
    <property type="term" value="P:Notch signaling pathway"/>
    <property type="evidence" value="ECO:0007669"/>
    <property type="project" value="TreeGrafter"/>
</dbReference>
<gene>
    <name evidence="8" type="primary">crb_0</name>
    <name evidence="8" type="ORF">AVEN_224070_1</name>
</gene>
<evidence type="ECO:0000313" key="9">
    <source>
        <dbReference type="Proteomes" id="UP000499080"/>
    </source>
</evidence>
<dbReference type="GO" id="GO:0005509">
    <property type="term" value="F:calcium ion binding"/>
    <property type="evidence" value="ECO:0007669"/>
    <property type="project" value="InterPro"/>
</dbReference>
<dbReference type="InterPro" id="IPR000742">
    <property type="entry name" value="EGF"/>
</dbReference>
<reference evidence="8 9" key="1">
    <citation type="journal article" date="2019" name="Sci. Rep.">
        <title>Orb-weaving spider Araneus ventricosus genome elucidates the spidroin gene catalogue.</title>
        <authorList>
            <person name="Kono N."/>
            <person name="Nakamura H."/>
            <person name="Ohtoshi R."/>
            <person name="Moran D.A.P."/>
            <person name="Shinohara A."/>
            <person name="Yoshida Y."/>
            <person name="Fujiwara M."/>
            <person name="Mori M."/>
            <person name="Tomita M."/>
            <person name="Arakawa K."/>
        </authorList>
    </citation>
    <scope>NUCLEOTIDE SEQUENCE [LARGE SCALE GENOMIC DNA]</scope>
</reference>
<evidence type="ECO:0000259" key="7">
    <source>
        <dbReference type="PROSITE" id="PS50026"/>
    </source>
</evidence>
<evidence type="ECO:0000256" key="5">
    <source>
        <dbReference type="ARBA" id="ARBA00023180"/>
    </source>
</evidence>
<dbReference type="Gene3D" id="2.10.25.10">
    <property type="entry name" value="Laminin"/>
    <property type="match status" value="2"/>
</dbReference>
<protein>
    <submittedName>
        <fullName evidence="8">Protein crumbs</fullName>
    </submittedName>
</protein>
<evidence type="ECO:0000313" key="8">
    <source>
        <dbReference type="EMBL" id="GBN02945.1"/>
    </source>
</evidence>
<feature type="disulfide bond" evidence="6">
    <location>
        <begin position="7"/>
        <end position="16"/>
    </location>
</feature>
<dbReference type="PRINTS" id="PR00010">
    <property type="entry name" value="EGFBLOOD"/>
</dbReference>
<feature type="non-terminal residue" evidence="8">
    <location>
        <position position="1"/>
    </location>
</feature>
<dbReference type="PROSITE" id="PS50026">
    <property type="entry name" value="EGF_3"/>
    <property type="match status" value="3"/>
</dbReference>
<dbReference type="CDD" id="cd00054">
    <property type="entry name" value="EGF_CA"/>
    <property type="match status" value="1"/>
</dbReference>
<feature type="disulfide bond" evidence="6">
    <location>
        <begin position="84"/>
        <end position="93"/>
    </location>
</feature>
<keyword evidence="5" id="KW-0325">Glycoprotein</keyword>
<dbReference type="AlphaFoldDB" id="A0A4Y2KKR6"/>
<feature type="domain" description="EGF-like" evidence="7">
    <location>
        <begin position="57"/>
        <end position="94"/>
    </location>
</feature>
<sequence>GSFYCNCSGGFTGALCDEEVDECLSFPCMNNGTCIDQVNDYACICPAGYEGAQCERAQEICYPDILCLNGGTCVEGSNNSFCACRDGFSGIDCSIDVDDCENATCLNNGR</sequence>
<evidence type="ECO:0000256" key="4">
    <source>
        <dbReference type="ARBA" id="ARBA00023157"/>
    </source>
</evidence>
<organism evidence="8 9">
    <name type="scientific">Araneus ventricosus</name>
    <name type="common">Orbweaver spider</name>
    <name type="synonym">Epeira ventricosa</name>
    <dbReference type="NCBI Taxonomy" id="182803"/>
    <lineage>
        <taxon>Eukaryota</taxon>
        <taxon>Metazoa</taxon>
        <taxon>Ecdysozoa</taxon>
        <taxon>Arthropoda</taxon>
        <taxon>Chelicerata</taxon>
        <taxon>Arachnida</taxon>
        <taxon>Araneae</taxon>
        <taxon>Araneomorphae</taxon>
        <taxon>Entelegynae</taxon>
        <taxon>Araneoidea</taxon>
        <taxon>Araneidae</taxon>
        <taxon>Araneus</taxon>
    </lineage>
</organism>
<keyword evidence="1 6" id="KW-0245">EGF-like domain</keyword>
<dbReference type="PANTHER" id="PTHR12916">
    <property type="entry name" value="CYTOCHROME C OXIDASE POLYPEPTIDE VIC-2"/>
    <property type="match status" value="1"/>
</dbReference>
<dbReference type="SUPFAM" id="SSF57196">
    <property type="entry name" value="EGF/Laminin"/>
    <property type="match status" value="2"/>
</dbReference>
<dbReference type="InterPro" id="IPR001881">
    <property type="entry name" value="EGF-like_Ca-bd_dom"/>
</dbReference>
<dbReference type="PANTHER" id="PTHR12916:SF9">
    <property type="entry name" value="NEUROGENIC LOCUS NOTCH HOMOLOG PROTEIN 1-RELATED"/>
    <property type="match status" value="1"/>
</dbReference>
<dbReference type="Pfam" id="PF00008">
    <property type="entry name" value="EGF"/>
    <property type="match status" value="2"/>
</dbReference>
<keyword evidence="2" id="KW-0732">Signal</keyword>
<feature type="domain" description="EGF-like" evidence="7">
    <location>
        <begin position="19"/>
        <end position="55"/>
    </location>
</feature>
<evidence type="ECO:0000256" key="3">
    <source>
        <dbReference type="ARBA" id="ARBA00022737"/>
    </source>
</evidence>
<comment type="caution">
    <text evidence="6">Lacks conserved residue(s) required for the propagation of feature annotation.</text>
</comment>
<evidence type="ECO:0000256" key="2">
    <source>
        <dbReference type="ARBA" id="ARBA00022729"/>
    </source>
</evidence>
<feature type="disulfide bond" evidence="6">
    <location>
        <begin position="45"/>
        <end position="54"/>
    </location>
</feature>
<dbReference type="InterPro" id="IPR000152">
    <property type="entry name" value="EGF-type_Asp/Asn_hydroxyl_site"/>
</dbReference>
<dbReference type="InterPro" id="IPR018097">
    <property type="entry name" value="EGF_Ca-bd_CS"/>
</dbReference>
<dbReference type="Proteomes" id="UP000499080">
    <property type="component" value="Unassembled WGS sequence"/>
</dbReference>
<dbReference type="OrthoDB" id="9975987at2759"/>
<keyword evidence="4 6" id="KW-1015">Disulfide bond</keyword>
<evidence type="ECO:0000256" key="6">
    <source>
        <dbReference type="PROSITE-ProRule" id="PRU00076"/>
    </source>
</evidence>
<dbReference type="SMART" id="SM00179">
    <property type="entry name" value="EGF_CA"/>
    <property type="match status" value="1"/>
</dbReference>